<evidence type="ECO:0000313" key="2">
    <source>
        <dbReference type="EMBL" id="KAF7432217.1"/>
    </source>
</evidence>
<name>A0A834P8U9_VESPE</name>
<protein>
    <submittedName>
        <fullName evidence="2">Uncharacterized protein</fullName>
    </submittedName>
</protein>
<keyword evidence="3" id="KW-1185">Reference proteome</keyword>
<organism evidence="2 3">
    <name type="scientific">Vespula pensylvanica</name>
    <name type="common">Western yellow jacket</name>
    <name type="synonym">Wasp</name>
    <dbReference type="NCBI Taxonomy" id="30213"/>
    <lineage>
        <taxon>Eukaryota</taxon>
        <taxon>Metazoa</taxon>
        <taxon>Ecdysozoa</taxon>
        <taxon>Arthropoda</taxon>
        <taxon>Hexapoda</taxon>
        <taxon>Insecta</taxon>
        <taxon>Pterygota</taxon>
        <taxon>Neoptera</taxon>
        <taxon>Endopterygota</taxon>
        <taxon>Hymenoptera</taxon>
        <taxon>Apocrita</taxon>
        <taxon>Aculeata</taxon>
        <taxon>Vespoidea</taxon>
        <taxon>Vespidae</taxon>
        <taxon>Vespinae</taxon>
        <taxon>Vespula</taxon>
    </lineage>
</organism>
<sequence length="83" mass="9480">MSRKRLRAFPSKQKRKQPRTKSKFDKQASRRRLVAGHVAGLPVCYARRILTNDVSQASRSALREQALPTICVSCSMKQPRRGK</sequence>
<accession>A0A834P8U9</accession>
<dbReference type="EMBL" id="JACSDY010000003">
    <property type="protein sequence ID" value="KAF7432217.1"/>
    <property type="molecule type" value="Genomic_DNA"/>
</dbReference>
<proteinExistence type="predicted"/>
<dbReference type="AlphaFoldDB" id="A0A834P8U9"/>
<comment type="caution">
    <text evidence="2">The sequence shown here is derived from an EMBL/GenBank/DDBJ whole genome shotgun (WGS) entry which is preliminary data.</text>
</comment>
<feature type="region of interest" description="Disordered" evidence="1">
    <location>
        <begin position="1"/>
        <end position="30"/>
    </location>
</feature>
<gene>
    <name evidence="2" type="ORF">H0235_005141</name>
</gene>
<evidence type="ECO:0000256" key="1">
    <source>
        <dbReference type="SAM" id="MobiDB-lite"/>
    </source>
</evidence>
<evidence type="ECO:0000313" key="3">
    <source>
        <dbReference type="Proteomes" id="UP000600918"/>
    </source>
</evidence>
<dbReference type="Proteomes" id="UP000600918">
    <property type="component" value="Unassembled WGS sequence"/>
</dbReference>
<reference evidence="2" key="1">
    <citation type="journal article" date="2020" name="G3 (Bethesda)">
        <title>High-Quality Assemblies for Three Invasive Social Wasps from the &lt;i&gt;Vespula&lt;/i&gt; Genus.</title>
        <authorList>
            <person name="Harrop T.W.R."/>
            <person name="Guhlin J."/>
            <person name="McLaughlin G.M."/>
            <person name="Permina E."/>
            <person name="Stockwell P."/>
            <person name="Gilligan J."/>
            <person name="Le Lec M.F."/>
            <person name="Gruber M.A.M."/>
            <person name="Quinn O."/>
            <person name="Lovegrove M."/>
            <person name="Duncan E.J."/>
            <person name="Remnant E.J."/>
            <person name="Van Eeckhoven J."/>
            <person name="Graham B."/>
            <person name="Knapp R.A."/>
            <person name="Langford K.W."/>
            <person name="Kronenberg Z."/>
            <person name="Press M.O."/>
            <person name="Eacker S.M."/>
            <person name="Wilson-Rankin E.E."/>
            <person name="Purcell J."/>
            <person name="Lester P.J."/>
            <person name="Dearden P.K."/>
        </authorList>
    </citation>
    <scope>NUCLEOTIDE SEQUENCE</scope>
    <source>
        <strain evidence="2">Volc-1</strain>
    </source>
</reference>
<feature type="compositionally biased region" description="Basic residues" evidence="1">
    <location>
        <begin position="1"/>
        <end position="21"/>
    </location>
</feature>